<dbReference type="PANTHER" id="PTHR10404">
    <property type="entry name" value="N-ACETYLATED-ALPHA-LINKED ACIDIC DIPEPTIDASE"/>
    <property type="match status" value="1"/>
</dbReference>
<feature type="region of interest" description="Disordered" evidence="2">
    <location>
        <begin position="50"/>
        <end position="73"/>
    </location>
</feature>
<dbReference type="Gene3D" id="3.50.30.30">
    <property type="match status" value="1"/>
</dbReference>
<evidence type="ECO:0000256" key="1">
    <source>
        <dbReference type="ARBA" id="ARBA00005634"/>
    </source>
</evidence>
<feature type="domain" description="Peptidase M28" evidence="6">
    <location>
        <begin position="507"/>
        <end position="708"/>
    </location>
</feature>
<dbReference type="SUPFAM" id="SSF53187">
    <property type="entry name" value="Zn-dependent exopeptidases"/>
    <property type="match status" value="1"/>
</dbReference>
<feature type="domain" description="Transferrin receptor-like dimerisation" evidence="5">
    <location>
        <begin position="787"/>
        <end position="897"/>
    </location>
</feature>
<dbReference type="SUPFAM" id="SSF47672">
    <property type="entry name" value="Transferrin receptor-like dimerisation domain"/>
    <property type="match status" value="1"/>
</dbReference>
<evidence type="ECO:0000313" key="8">
    <source>
        <dbReference type="WBParaSite" id="PgR021_g030_t01"/>
    </source>
</evidence>
<keyword evidence="3" id="KW-0472">Membrane</keyword>
<keyword evidence="3" id="KW-1133">Transmembrane helix</keyword>
<evidence type="ECO:0000259" key="5">
    <source>
        <dbReference type="Pfam" id="PF04253"/>
    </source>
</evidence>
<comment type="similarity">
    <text evidence="1">Belongs to the peptidase M28 family. M28B subfamily.</text>
</comment>
<dbReference type="InterPro" id="IPR036757">
    <property type="entry name" value="TFR-like_dimer_dom_sf"/>
</dbReference>
<protein>
    <submittedName>
        <fullName evidence="8">Uncharacterized protein</fullName>
    </submittedName>
</protein>
<dbReference type="WBParaSite" id="PgR021_g030_t01">
    <property type="protein sequence ID" value="PgR021_g030_t01"/>
    <property type="gene ID" value="PgR021_g030"/>
</dbReference>
<dbReference type="Proteomes" id="UP000887569">
    <property type="component" value="Unplaced"/>
</dbReference>
<keyword evidence="7" id="KW-1185">Reference proteome</keyword>
<dbReference type="InterPro" id="IPR007365">
    <property type="entry name" value="TFR-like_dimer_dom"/>
</dbReference>
<dbReference type="Pfam" id="PF04253">
    <property type="entry name" value="TFR_dimer"/>
    <property type="match status" value="1"/>
</dbReference>
<proteinExistence type="inferred from homology"/>
<dbReference type="InterPro" id="IPR046450">
    <property type="entry name" value="PA_dom_sf"/>
</dbReference>
<dbReference type="InterPro" id="IPR003137">
    <property type="entry name" value="PA_domain"/>
</dbReference>
<dbReference type="AlphaFoldDB" id="A0A915B2H9"/>
<feature type="region of interest" description="Disordered" evidence="2">
    <location>
        <begin position="14"/>
        <end position="35"/>
    </location>
</feature>
<evidence type="ECO:0000256" key="2">
    <source>
        <dbReference type="SAM" id="MobiDB-lite"/>
    </source>
</evidence>
<dbReference type="GO" id="GO:0004180">
    <property type="term" value="F:carboxypeptidase activity"/>
    <property type="evidence" value="ECO:0007669"/>
    <property type="project" value="TreeGrafter"/>
</dbReference>
<feature type="domain" description="PA" evidence="4">
    <location>
        <begin position="325"/>
        <end position="412"/>
    </location>
</feature>
<sequence>MIRTVTYEDSLVLNDAFDDEQQTSNDDDKEPFHGSVYDDEAATLTSFCITSNDESPSRSISDSNFPRSTDTSKSAWIADRQQLDNDSDSPTWHLLKRPHYGTNGLEYPLLNENRIEGHRAKVKTNELKNKESGISSGFLLPLLISAVFVLSLTAIILLITVIVLTTKNGRISEITDANCSTNIPRFNANYKPFRQTMWQNLQQHSDISRKLMSSFRPMNIRDNIRWLSEKVHVAGTPENAHIMRRLAEQYESYGYEVKTYDYKVLLSYPIYDRPNRIEYSDESGEWIEVSNGLGERLGPEEAKLQQADPRGLVYWTAYSQNGTAEGSIVYANYGTFDDYSQLDKLGISLNGKIVLCRYGGIFRGDKVQMAEDRGAIGVIIYNDPFDYAKDNNANKTFPDRVWMPPSGAQRGTLLKTDGDPETPFFPSKHYTYRTEREDQLRSRRIMPNVPVMPIGYRDAVKIMQNLDGPLVPWSGWKGNMNATYRLTGSTRFRLSVNSVTSRRTITNVIATMRGSDEPDRYVLFGNHFDAWIQGAIDPNSGTATLLEMARVLSSVSREIKWRPRRTIMFCQWDAEEFGLIGSSEWVEEFMKPLQQRAVAMINVDNINGNTTISVKAVPLLYRAIVDATAKTPSPSSSGHRAGRMTVLDSWKFYYPKGPVAGDKSIPGISIPGSGSDFQRFISYLGIPIADIKFECAPVYSYMVYHSMYEIPWTVENLVDKDFAAMSAVGRLWLELGRNLADSIIIPFNVLDYSLMLNDGVVKMIHQLEHIGINFAIGKTTFTSMIGNMRDALKRFQSSAESMQHIIHSVNRGQEAVTIRQAEMLNNRVQNLERAFIFEQGIYAERTQYRHLVFTSSEHNDYSGVLFAGIMDPAIRWRNAYASGDLSRANHWLETVKISFTKLQYAIESAILTLNLQGFY</sequence>
<feature type="transmembrane region" description="Helical" evidence="3">
    <location>
        <begin position="138"/>
        <end position="164"/>
    </location>
</feature>
<dbReference type="Pfam" id="PF04389">
    <property type="entry name" value="Peptidase_M28"/>
    <property type="match status" value="1"/>
</dbReference>
<accession>A0A915B2H9</accession>
<dbReference type="CDD" id="cd02121">
    <property type="entry name" value="PA_GCPII_like"/>
    <property type="match status" value="1"/>
</dbReference>
<evidence type="ECO:0000259" key="6">
    <source>
        <dbReference type="Pfam" id="PF04389"/>
    </source>
</evidence>
<dbReference type="InterPro" id="IPR007484">
    <property type="entry name" value="Peptidase_M28"/>
</dbReference>
<feature type="compositionally biased region" description="Acidic residues" evidence="2">
    <location>
        <begin position="16"/>
        <end position="29"/>
    </location>
</feature>
<name>A0A915B2H9_PARUN</name>
<dbReference type="SUPFAM" id="SSF52025">
    <property type="entry name" value="PA domain"/>
    <property type="match status" value="1"/>
</dbReference>
<evidence type="ECO:0000259" key="4">
    <source>
        <dbReference type="Pfam" id="PF02225"/>
    </source>
</evidence>
<dbReference type="PANTHER" id="PTHR10404:SF46">
    <property type="entry name" value="VACUOLAR PROTEIN SORTING-ASSOCIATED PROTEIN 70"/>
    <property type="match status" value="1"/>
</dbReference>
<evidence type="ECO:0000313" key="7">
    <source>
        <dbReference type="Proteomes" id="UP000887569"/>
    </source>
</evidence>
<reference evidence="8" key="1">
    <citation type="submission" date="2022-11" db="UniProtKB">
        <authorList>
            <consortium name="WormBaseParasite"/>
        </authorList>
    </citation>
    <scope>IDENTIFICATION</scope>
</reference>
<dbReference type="FunFam" id="3.40.630.10:FF:000101">
    <property type="entry name" value="N-acetylated alpha-linked acidic dipeptidase like 1"/>
    <property type="match status" value="1"/>
</dbReference>
<dbReference type="Gene3D" id="3.40.630.10">
    <property type="entry name" value="Zn peptidases"/>
    <property type="match status" value="1"/>
</dbReference>
<dbReference type="Gene3D" id="1.20.930.40">
    <property type="entry name" value="Transferrin receptor-like, dimerisation domain"/>
    <property type="match status" value="1"/>
</dbReference>
<evidence type="ECO:0000256" key="3">
    <source>
        <dbReference type="SAM" id="Phobius"/>
    </source>
</evidence>
<dbReference type="InterPro" id="IPR039373">
    <property type="entry name" value="Peptidase_M28B"/>
</dbReference>
<keyword evidence="3" id="KW-0812">Transmembrane</keyword>
<organism evidence="7 8">
    <name type="scientific">Parascaris univalens</name>
    <name type="common">Nematode worm</name>
    <dbReference type="NCBI Taxonomy" id="6257"/>
    <lineage>
        <taxon>Eukaryota</taxon>
        <taxon>Metazoa</taxon>
        <taxon>Ecdysozoa</taxon>
        <taxon>Nematoda</taxon>
        <taxon>Chromadorea</taxon>
        <taxon>Rhabditida</taxon>
        <taxon>Spirurina</taxon>
        <taxon>Ascaridomorpha</taxon>
        <taxon>Ascaridoidea</taxon>
        <taxon>Ascarididae</taxon>
        <taxon>Parascaris</taxon>
    </lineage>
</organism>
<dbReference type="Pfam" id="PF02225">
    <property type="entry name" value="PA"/>
    <property type="match status" value="1"/>
</dbReference>